<gene>
    <name evidence="2" type="ORF">LSAA_9977</name>
</gene>
<dbReference type="Proteomes" id="UP000675881">
    <property type="component" value="Chromosome 5"/>
</dbReference>
<keyword evidence="3" id="KW-1185">Reference proteome</keyword>
<feature type="region of interest" description="Disordered" evidence="1">
    <location>
        <begin position="114"/>
        <end position="135"/>
    </location>
</feature>
<organism evidence="2 3">
    <name type="scientific">Lepeophtheirus salmonis</name>
    <name type="common">Salmon louse</name>
    <name type="synonym">Caligus salmonis</name>
    <dbReference type="NCBI Taxonomy" id="72036"/>
    <lineage>
        <taxon>Eukaryota</taxon>
        <taxon>Metazoa</taxon>
        <taxon>Ecdysozoa</taxon>
        <taxon>Arthropoda</taxon>
        <taxon>Crustacea</taxon>
        <taxon>Multicrustacea</taxon>
        <taxon>Hexanauplia</taxon>
        <taxon>Copepoda</taxon>
        <taxon>Siphonostomatoida</taxon>
        <taxon>Caligidae</taxon>
        <taxon>Lepeophtheirus</taxon>
    </lineage>
</organism>
<evidence type="ECO:0000313" key="3">
    <source>
        <dbReference type="Proteomes" id="UP000675881"/>
    </source>
</evidence>
<accession>A0A7R8CVP5</accession>
<proteinExistence type="predicted"/>
<feature type="compositionally biased region" description="Basic and acidic residues" evidence="1">
    <location>
        <begin position="119"/>
        <end position="135"/>
    </location>
</feature>
<sequence length="135" mass="15336">MISEAKFRDIWQENLDFINDKIFEQGLELYDGPDDTIDSRYTFLLERGAEHYIKLIDKFGGIIVPDSSNVTPNSTTSIANTIKTTISTPEEAPKPTNENIMKHIQKVIKGHIKVRPPGHRTDGENSKKKLKEVKV</sequence>
<protein>
    <submittedName>
        <fullName evidence="2">(salmon louse) hypothetical protein</fullName>
    </submittedName>
</protein>
<dbReference type="EMBL" id="HG994584">
    <property type="protein sequence ID" value="CAF2946487.1"/>
    <property type="molecule type" value="Genomic_DNA"/>
</dbReference>
<dbReference type="AlphaFoldDB" id="A0A7R8CVP5"/>
<name>A0A7R8CVP5_LEPSM</name>
<evidence type="ECO:0000256" key="1">
    <source>
        <dbReference type="SAM" id="MobiDB-lite"/>
    </source>
</evidence>
<reference evidence="2" key="1">
    <citation type="submission" date="2021-02" db="EMBL/GenBank/DDBJ databases">
        <authorList>
            <person name="Bekaert M."/>
        </authorList>
    </citation>
    <scope>NUCLEOTIDE SEQUENCE</scope>
    <source>
        <strain evidence="2">IoA-00</strain>
    </source>
</reference>
<evidence type="ECO:0000313" key="2">
    <source>
        <dbReference type="EMBL" id="CAF2946487.1"/>
    </source>
</evidence>